<sequence length="111" mass="12595">MARTVLSLFGEAYRVVIDEKGEGLDPSLLSPFIFDLNQTIENGYNSLSMHTGALQHGEVHLEVIDITWHNPDKEMLLGGKTFDDHIEAFLEKLEFYFEDPTIEEQDSLALP</sequence>
<protein>
    <submittedName>
        <fullName evidence="1">Uncharacterized protein</fullName>
    </submittedName>
</protein>
<dbReference type="RefSeq" id="YP_009010179.1">
    <property type="nucleotide sequence ID" value="NC_023610.1"/>
</dbReference>
<proteinExistence type="predicted"/>
<dbReference type="Proteomes" id="UP000204235">
    <property type="component" value="Segment"/>
</dbReference>
<keyword evidence="2" id="KW-1185">Reference proteome</keyword>
<reference evidence="1 2" key="1">
    <citation type="journal article" date="2014" name="FEMS Microbiol. Lett.">
        <title>The genome of the Erwinia amylovora phage PhiEaH1 reveals greater diversity and broadens the applicability of phages for the treatment of fire blight.</title>
        <authorList>
            <person name="Meczker K."/>
            <person name="Domotor D."/>
            <person name="Vass J."/>
            <person name="Rakhely G."/>
            <person name="Schneider G."/>
            <person name="Kovacs T."/>
        </authorList>
    </citation>
    <scope>NUCLEOTIDE SEQUENCE [LARGE SCALE GENOMIC DNA]</scope>
</reference>
<evidence type="ECO:0000313" key="1">
    <source>
        <dbReference type="EMBL" id="AGX01848.1"/>
    </source>
</evidence>
<evidence type="ECO:0000313" key="2">
    <source>
        <dbReference type="Proteomes" id="UP000204235"/>
    </source>
</evidence>
<accession>W8D0I0</accession>
<dbReference type="KEGG" id="vg:18501021"/>
<organism evidence="1 2">
    <name type="scientific">Erwinia phage PhiEaH1</name>
    <dbReference type="NCBI Taxonomy" id="1401669"/>
    <lineage>
        <taxon>Viruses</taxon>
        <taxon>Duplodnaviria</taxon>
        <taxon>Heunggongvirae</taxon>
        <taxon>Uroviricota</taxon>
        <taxon>Caudoviricetes</taxon>
        <taxon>Chimalliviridae</taxon>
        <taxon>Iapetusvirus</taxon>
        <taxon>Iapetusvirus EaH1</taxon>
    </lineage>
</organism>
<dbReference type="GeneID" id="18501021"/>
<name>W8D0I0_9CAUD</name>
<dbReference type="EMBL" id="KF623294">
    <property type="protein sequence ID" value="AGX01848.1"/>
    <property type="molecule type" value="Genomic_DNA"/>
</dbReference>